<evidence type="ECO:0000256" key="4">
    <source>
        <dbReference type="ARBA" id="ARBA00022729"/>
    </source>
</evidence>
<dbReference type="PROSITE" id="PS51257">
    <property type="entry name" value="PROKAR_LIPOPROTEIN"/>
    <property type="match status" value="1"/>
</dbReference>
<feature type="region of interest" description="Disordered" evidence="5">
    <location>
        <begin position="28"/>
        <end position="51"/>
    </location>
</feature>
<gene>
    <name evidence="8" type="ORF">JOC83_003010</name>
</gene>
<organism evidence="8 9">
    <name type="scientific">Priestia iocasae</name>
    <dbReference type="NCBI Taxonomy" id="2291674"/>
    <lineage>
        <taxon>Bacteria</taxon>
        <taxon>Bacillati</taxon>
        <taxon>Bacillota</taxon>
        <taxon>Bacilli</taxon>
        <taxon>Bacillales</taxon>
        <taxon>Bacillaceae</taxon>
        <taxon>Priestia</taxon>
    </lineage>
</organism>
<dbReference type="RefSeq" id="WP_205188169.1">
    <property type="nucleotide sequence ID" value="NZ_JAFBFC010000005.1"/>
</dbReference>
<comment type="similarity">
    <text evidence="2">Belongs to the bacterial solute-binding protein 8 family.</text>
</comment>
<comment type="caution">
    <text evidence="8">The sequence shown here is derived from an EMBL/GenBank/DDBJ whole genome shotgun (WGS) entry which is preliminary data.</text>
</comment>
<dbReference type="Pfam" id="PF01497">
    <property type="entry name" value="Peripla_BP_2"/>
    <property type="match status" value="1"/>
</dbReference>
<sequence length="326" mass="36389">MKKSIWSTLSILAMLSLLLLAACGNTNEEASKEKKEEPKAEDTSYSVEHAMGTTEIPDTPERVVILTNEGTEALLALGVKPVGAVMSWDQDPWYEHISADMEGVEVVGDESEVNIEKIAELQPDLIIGNKIRQEAVYDQLKAIAPTVFSEDLAGDWKINFELYANALNLTEKGQEVMAEYDQKVEDVKTALGDKVNQEISVVRFSSRPTRIYYTDSFSGVIFDQLGFKRAAHQEKLFTPDNKMGNFAVEVDKELIPEMDADSLFYFTYADSTAVEEEWTNDPLWKNLTAVKEGNAHKVSDITWNTAGGVLAANIMLDDIEKIFTEK</sequence>
<protein>
    <submittedName>
        <fullName evidence="8">Iron complex transport system substrate-binding protein</fullName>
    </submittedName>
</protein>
<name>A0ABS2QXF0_9BACI</name>
<keyword evidence="9" id="KW-1185">Reference proteome</keyword>
<keyword evidence="4 6" id="KW-0732">Signal</keyword>
<dbReference type="SUPFAM" id="SSF53807">
    <property type="entry name" value="Helical backbone' metal receptor"/>
    <property type="match status" value="1"/>
</dbReference>
<dbReference type="Proteomes" id="UP000809829">
    <property type="component" value="Unassembled WGS sequence"/>
</dbReference>
<feature type="chain" id="PRO_5045794957" evidence="6">
    <location>
        <begin position="22"/>
        <end position="326"/>
    </location>
</feature>
<keyword evidence="3" id="KW-0813">Transport</keyword>
<feature type="compositionally biased region" description="Basic and acidic residues" evidence="5">
    <location>
        <begin position="29"/>
        <end position="42"/>
    </location>
</feature>
<evidence type="ECO:0000256" key="3">
    <source>
        <dbReference type="ARBA" id="ARBA00022448"/>
    </source>
</evidence>
<evidence type="ECO:0000313" key="8">
    <source>
        <dbReference type="EMBL" id="MBM7704160.1"/>
    </source>
</evidence>
<dbReference type="EMBL" id="JAFBFC010000005">
    <property type="protein sequence ID" value="MBM7704160.1"/>
    <property type="molecule type" value="Genomic_DNA"/>
</dbReference>
<feature type="domain" description="Fe/B12 periplasmic-binding" evidence="7">
    <location>
        <begin position="62"/>
        <end position="326"/>
    </location>
</feature>
<evidence type="ECO:0000256" key="2">
    <source>
        <dbReference type="ARBA" id="ARBA00008814"/>
    </source>
</evidence>
<dbReference type="InterPro" id="IPR002491">
    <property type="entry name" value="ABC_transptr_periplasmic_BD"/>
</dbReference>
<evidence type="ECO:0000256" key="6">
    <source>
        <dbReference type="SAM" id="SignalP"/>
    </source>
</evidence>
<feature type="signal peptide" evidence="6">
    <location>
        <begin position="1"/>
        <end position="21"/>
    </location>
</feature>
<dbReference type="CDD" id="cd01146">
    <property type="entry name" value="FhuD"/>
    <property type="match status" value="1"/>
</dbReference>
<dbReference type="Gene3D" id="3.40.50.1980">
    <property type="entry name" value="Nitrogenase molybdenum iron protein domain"/>
    <property type="match status" value="2"/>
</dbReference>
<reference evidence="8 9" key="1">
    <citation type="submission" date="2021-01" db="EMBL/GenBank/DDBJ databases">
        <title>Genomic Encyclopedia of Type Strains, Phase IV (KMG-IV): sequencing the most valuable type-strain genomes for metagenomic binning, comparative biology and taxonomic classification.</title>
        <authorList>
            <person name="Goeker M."/>
        </authorList>
    </citation>
    <scope>NUCLEOTIDE SEQUENCE [LARGE SCALE GENOMIC DNA]</scope>
    <source>
        <strain evidence="8 9">DSM 104297</strain>
    </source>
</reference>
<evidence type="ECO:0000313" key="9">
    <source>
        <dbReference type="Proteomes" id="UP000809829"/>
    </source>
</evidence>
<evidence type="ECO:0000256" key="1">
    <source>
        <dbReference type="ARBA" id="ARBA00004193"/>
    </source>
</evidence>
<dbReference type="InterPro" id="IPR051313">
    <property type="entry name" value="Bact_iron-sidero_bind"/>
</dbReference>
<dbReference type="PANTHER" id="PTHR30532">
    <property type="entry name" value="IRON III DICITRATE-BINDING PERIPLASMIC PROTEIN"/>
    <property type="match status" value="1"/>
</dbReference>
<accession>A0ABS2QXF0</accession>
<dbReference type="PANTHER" id="PTHR30532:SF21">
    <property type="entry name" value="SIDEROPHORE-BINDING LIPOPROTEIN YFIY-RELATED"/>
    <property type="match status" value="1"/>
</dbReference>
<dbReference type="PROSITE" id="PS50983">
    <property type="entry name" value="FE_B12_PBP"/>
    <property type="match status" value="1"/>
</dbReference>
<comment type="subcellular location">
    <subcellularLocation>
        <location evidence="1">Cell membrane</location>
        <topology evidence="1">Lipid-anchor</topology>
    </subcellularLocation>
</comment>
<proteinExistence type="inferred from homology"/>
<evidence type="ECO:0000256" key="5">
    <source>
        <dbReference type="SAM" id="MobiDB-lite"/>
    </source>
</evidence>
<evidence type="ECO:0000259" key="7">
    <source>
        <dbReference type="PROSITE" id="PS50983"/>
    </source>
</evidence>